<feature type="domain" description="Histidine kinase" evidence="10">
    <location>
        <begin position="628"/>
        <end position="845"/>
    </location>
</feature>
<dbReference type="Pfam" id="PF01590">
    <property type="entry name" value="GAF"/>
    <property type="match status" value="1"/>
</dbReference>
<dbReference type="CDD" id="cd00082">
    <property type="entry name" value="HisKA"/>
    <property type="match status" value="1"/>
</dbReference>
<dbReference type="InterPro" id="IPR000014">
    <property type="entry name" value="PAS"/>
</dbReference>
<dbReference type="InterPro" id="IPR035965">
    <property type="entry name" value="PAS-like_dom_sf"/>
</dbReference>
<accession>A0ABX1LS79</accession>
<comment type="similarity">
    <text evidence="2">In the N-terminal section; belongs to the phytochrome family.</text>
</comment>
<dbReference type="NCBIfam" id="TIGR00229">
    <property type="entry name" value="sensory_box"/>
    <property type="match status" value="2"/>
</dbReference>
<dbReference type="InterPro" id="IPR003661">
    <property type="entry name" value="HisK_dim/P_dom"/>
</dbReference>
<dbReference type="InterPro" id="IPR003594">
    <property type="entry name" value="HATPase_dom"/>
</dbReference>
<feature type="domain" description="PAS" evidence="12">
    <location>
        <begin position="493"/>
        <end position="564"/>
    </location>
</feature>
<evidence type="ECO:0000259" key="12">
    <source>
        <dbReference type="PROSITE" id="PS50112"/>
    </source>
</evidence>
<comment type="caution">
    <text evidence="14">The sequence shown here is derived from an EMBL/GenBank/DDBJ whole genome shotgun (WGS) entry which is preliminary data.</text>
</comment>
<evidence type="ECO:0000256" key="3">
    <source>
        <dbReference type="ARBA" id="ARBA00012438"/>
    </source>
</evidence>
<dbReference type="CDD" id="cd00130">
    <property type="entry name" value="PAS"/>
    <property type="match status" value="2"/>
</dbReference>
<name>A0ABX1LS79_9CYAN</name>
<keyword evidence="15" id="KW-1185">Reference proteome</keyword>
<dbReference type="SMART" id="SM00387">
    <property type="entry name" value="HATPase_c"/>
    <property type="match status" value="1"/>
</dbReference>
<organism evidence="14 15">
    <name type="scientific">Pseudanabaena yagii GIHE-NHR1</name>
    <dbReference type="NCBI Taxonomy" id="2722753"/>
    <lineage>
        <taxon>Bacteria</taxon>
        <taxon>Bacillati</taxon>
        <taxon>Cyanobacteriota</taxon>
        <taxon>Cyanophyceae</taxon>
        <taxon>Pseudanabaenales</taxon>
        <taxon>Pseudanabaenaceae</taxon>
        <taxon>Pseudanabaena</taxon>
        <taxon>Pseudanabaena yagii</taxon>
    </lineage>
</organism>
<dbReference type="Gene3D" id="3.30.450.40">
    <property type="match status" value="1"/>
</dbReference>
<dbReference type="InterPro" id="IPR013656">
    <property type="entry name" value="PAS_4"/>
</dbReference>
<reference evidence="14 15" key="1">
    <citation type="submission" date="2020-03" db="EMBL/GenBank/DDBJ databases">
        <title>Draft Genome Sequence of 2-Methylisoborneol Producing Pseudanabaena yagii Strain GIHE-NHR1 Isolated from North Han River in South Korea.</title>
        <authorList>
            <person name="Jeong J."/>
        </authorList>
    </citation>
    <scope>NUCLEOTIDE SEQUENCE [LARGE SCALE GENOMIC DNA]</scope>
    <source>
        <strain evidence="14 15">GIHE-NHR1</strain>
    </source>
</reference>
<dbReference type="PANTHER" id="PTHR43547">
    <property type="entry name" value="TWO-COMPONENT HISTIDINE KINASE"/>
    <property type="match status" value="1"/>
</dbReference>
<dbReference type="PRINTS" id="PR00344">
    <property type="entry name" value="BCTRLSENSOR"/>
</dbReference>
<dbReference type="RefSeq" id="WP_169363842.1">
    <property type="nucleotide sequence ID" value="NZ_JAAVJL010000001.1"/>
</dbReference>
<dbReference type="Proteomes" id="UP000738376">
    <property type="component" value="Unassembled WGS sequence"/>
</dbReference>
<sequence>MTTLTPNSNDYLFKSIMTVLIVDDAEADRITYMRYLQGDQNHRYRFLEAETIEEGLALWRSQNPDIVLLDYALPDGDGLEILQAMRTENLMGKLETIMLTGQGNDELAVKAMRLGAADYLVKGELTAISLCTRVGQVCDRIHINRQLKRSQEQELLIAQISLKIRKYLELEDVLSVIVQEVRAFLNADRTVIYQFNPDFSGMVVAESVLPPWEACFHKQLSDEHFPETMGGAYREGRVFVAPDVYQANLSECHLQLLEQFHIRASLIVPILQNQDHNNRLWGLLCAYQCFEPRHWEEVDIRLLQQLSVQLAIALQQAELYRSLQVTNNLLSKEIQDRLQAEIELLQSNALLEMRVAERTAALYQSQQEFLSLAENSPNIIGRLDRQMRYLYINSAIEKLTGIPAQAFIGKTGREMGIPEENLALQEAAVTKLLETGNSQSYEIGYLLPTSKEREYYRVYIVPEYNHDGEITTMLIIFQDITPNKLKEIAVQEINQRWQSLLDNVRLIVVGLTAQGLVEYVNPFFLEITGYKFAEVIGQDWFYNFLPQIDQEKLKQTFIDALANDAIFNNFPRYYQNPIITRAGEERMIAWNNTPLRNPNNKIIGTISIGEDITDKLKVDKIKGEFISIVSHELRTPLSSIRGALGLLASGVLDEKPDTAKHMLNIAVADTERLVRLVNDILDLERLESSRITLNRHWYDVTELCEQALKTMQTLTTDHQIQIVSNVPSLQIWCDRDRLVQTIVNLLSNAIKFSPPHSEVRFDVYSTTQDILFKISDQGRGIPENSLESVFERFHQVDASDSRQKGGTGLGLAICRSIIQQHGGKIWAESVLSQGSTFSFTIPHHLG</sequence>
<dbReference type="SUPFAM" id="SSF47384">
    <property type="entry name" value="Homodimeric domain of signal transducing histidine kinase"/>
    <property type="match status" value="1"/>
</dbReference>
<evidence type="ECO:0000256" key="6">
    <source>
        <dbReference type="ARBA" id="ARBA00022777"/>
    </source>
</evidence>
<dbReference type="CDD" id="cd16922">
    <property type="entry name" value="HATPase_EvgS-ArcB-TorS-like"/>
    <property type="match status" value="1"/>
</dbReference>
<dbReference type="InterPro" id="IPR003018">
    <property type="entry name" value="GAF"/>
</dbReference>
<comment type="catalytic activity">
    <reaction evidence="1">
        <text>ATP + protein L-histidine = ADP + protein N-phospho-L-histidine.</text>
        <dbReference type="EC" id="2.7.13.3"/>
    </reaction>
</comment>
<dbReference type="CDD" id="cd00156">
    <property type="entry name" value="REC"/>
    <property type="match status" value="1"/>
</dbReference>
<dbReference type="Gene3D" id="3.30.565.10">
    <property type="entry name" value="Histidine kinase-like ATPase, C-terminal domain"/>
    <property type="match status" value="1"/>
</dbReference>
<dbReference type="Pfam" id="PF00512">
    <property type="entry name" value="HisKA"/>
    <property type="match status" value="1"/>
</dbReference>
<evidence type="ECO:0000256" key="1">
    <source>
        <dbReference type="ARBA" id="ARBA00000085"/>
    </source>
</evidence>
<dbReference type="PROSITE" id="PS50046">
    <property type="entry name" value="PHYTOCHROME_2"/>
    <property type="match status" value="1"/>
</dbReference>
<gene>
    <name evidence="14" type="ORF">HC246_13560</name>
</gene>
<dbReference type="InterPro" id="IPR011006">
    <property type="entry name" value="CheY-like_superfamily"/>
</dbReference>
<dbReference type="InterPro" id="IPR004358">
    <property type="entry name" value="Sig_transdc_His_kin-like_C"/>
</dbReference>
<dbReference type="Pfam" id="PF02518">
    <property type="entry name" value="HATPase_c"/>
    <property type="match status" value="1"/>
</dbReference>
<dbReference type="SMART" id="SM00388">
    <property type="entry name" value="HisKA"/>
    <property type="match status" value="1"/>
</dbReference>
<keyword evidence="5" id="KW-0808">Transferase</keyword>
<keyword evidence="7" id="KW-0902">Two-component regulatory system</keyword>
<dbReference type="SUPFAM" id="SSF55874">
    <property type="entry name" value="ATPase domain of HSP90 chaperone/DNA topoisomerase II/histidine kinase"/>
    <property type="match status" value="1"/>
</dbReference>
<dbReference type="InterPro" id="IPR001789">
    <property type="entry name" value="Sig_transdc_resp-reg_receiver"/>
</dbReference>
<feature type="domain" description="PAS" evidence="12">
    <location>
        <begin position="365"/>
        <end position="436"/>
    </location>
</feature>
<dbReference type="PANTHER" id="PTHR43547:SF2">
    <property type="entry name" value="HYBRID SIGNAL TRANSDUCTION HISTIDINE KINASE C"/>
    <property type="match status" value="1"/>
</dbReference>
<feature type="domain" description="Phytochrome chromophore attachment site" evidence="9">
    <location>
        <begin position="169"/>
        <end position="309"/>
    </location>
</feature>
<evidence type="ECO:0000256" key="7">
    <source>
        <dbReference type="ARBA" id="ARBA00023012"/>
    </source>
</evidence>
<dbReference type="SUPFAM" id="SSF55785">
    <property type="entry name" value="PYP-like sensor domain (PAS domain)"/>
    <property type="match status" value="2"/>
</dbReference>
<dbReference type="SUPFAM" id="SSF52172">
    <property type="entry name" value="CheY-like"/>
    <property type="match status" value="1"/>
</dbReference>
<dbReference type="PROSITE" id="PS50112">
    <property type="entry name" value="PAS"/>
    <property type="match status" value="2"/>
</dbReference>
<dbReference type="InterPro" id="IPR029016">
    <property type="entry name" value="GAF-like_dom_sf"/>
</dbReference>
<dbReference type="InterPro" id="IPR036097">
    <property type="entry name" value="HisK_dim/P_sf"/>
</dbReference>
<evidence type="ECO:0000256" key="5">
    <source>
        <dbReference type="ARBA" id="ARBA00022679"/>
    </source>
</evidence>
<feature type="domain" description="PAC" evidence="13">
    <location>
        <begin position="439"/>
        <end position="492"/>
    </location>
</feature>
<dbReference type="Pfam" id="PF00072">
    <property type="entry name" value="Response_reg"/>
    <property type="match status" value="1"/>
</dbReference>
<dbReference type="Pfam" id="PF08448">
    <property type="entry name" value="PAS_4"/>
    <property type="match status" value="2"/>
</dbReference>
<dbReference type="PROSITE" id="PS50110">
    <property type="entry name" value="RESPONSE_REGULATORY"/>
    <property type="match status" value="1"/>
</dbReference>
<evidence type="ECO:0000259" key="13">
    <source>
        <dbReference type="PROSITE" id="PS50113"/>
    </source>
</evidence>
<feature type="modified residue" description="4-aspartylphosphate" evidence="8">
    <location>
        <position position="70"/>
    </location>
</feature>
<dbReference type="SMART" id="SM00086">
    <property type="entry name" value="PAC"/>
    <property type="match status" value="2"/>
</dbReference>
<dbReference type="InterPro" id="IPR001610">
    <property type="entry name" value="PAC"/>
</dbReference>
<keyword evidence="6" id="KW-0418">Kinase</keyword>
<dbReference type="EMBL" id="JAAVJL010000001">
    <property type="protein sequence ID" value="NMF59013.1"/>
    <property type="molecule type" value="Genomic_DNA"/>
</dbReference>
<dbReference type="PROSITE" id="PS50109">
    <property type="entry name" value="HIS_KIN"/>
    <property type="match status" value="1"/>
</dbReference>
<dbReference type="SMART" id="SM00091">
    <property type="entry name" value="PAS"/>
    <property type="match status" value="2"/>
</dbReference>
<dbReference type="SMART" id="SM00448">
    <property type="entry name" value="REC"/>
    <property type="match status" value="1"/>
</dbReference>
<proteinExistence type="inferred from homology"/>
<dbReference type="InterPro" id="IPR016132">
    <property type="entry name" value="Phyto_chromo_attachment"/>
</dbReference>
<evidence type="ECO:0000259" key="11">
    <source>
        <dbReference type="PROSITE" id="PS50110"/>
    </source>
</evidence>
<evidence type="ECO:0000313" key="15">
    <source>
        <dbReference type="Proteomes" id="UP000738376"/>
    </source>
</evidence>
<dbReference type="Gene3D" id="1.10.287.130">
    <property type="match status" value="1"/>
</dbReference>
<dbReference type="InterPro" id="IPR000700">
    <property type="entry name" value="PAS-assoc_C"/>
</dbReference>
<dbReference type="InterPro" id="IPR036890">
    <property type="entry name" value="HATPase_C_sf"/>
</dbReference>
<evidence type="ECO:0000256" key="4">
    <source>
        <dbReference type="ARBA" id="ARBA00022553"/>
    </source>
</evidence>
<evidence type="ECO:0000259" key="10">
    <source>
        <dbReference type="PROSITE" id="PS50109"/>
    </source>
</evidence>
<dbReference type="InterPro" id="IPR005467">
    <property type="entry name" value="His_kinase_dom"/>
</dbReference>
<evidence type="ECO:0000256" key="2">
    <source>
        <dbReference type="ARBA" id="ARBA00006402"/>
    </source>
</evidence>
<evidence type="ECO:0000313" key="14">
    <source>
        <dbReference type="EMBL" id="NMF59013.1"/>
    </source>
</evidence>
<dbReference type="SUPFAM" id="SSF55781">
    <property type="entry name" value="GAF domain-like"/>
    <property type="match status" value="1"/>
</dbReference>
<dbReference type="Gene3D" id="3.40.50.2300">
    <property type="match status" value="1"/>
</dbReference>
<keyword evidence="4 8" id="KW-0597">Phosphoprotein</keyword>
<evidence type="ECO:0000259" key="9">
    <source>
        <dbReference type="PROSITE" id="PS50046"/>
    </source>
</evidence>
<protein>
    <recommendedName>
        <fullName evidence="3">histidine kinase</fullName>
        <ecNumber evidence="3">2.7.13.3</ecNumber>
    </recommendedName>
</protein>
<dbReference type="Gene3D" id="3.30.450.20">
    <property type="entry name" value="PAS domain"/>
    <property type="match status" value="2"/>
</dbReference>
<dbReference type="EC" id="2.7.13.3" evidence="3"/>
<dbReference type="PROSITE" id="PS50113">
    <property type="entry name" value="PAC"/>
    <property type="match status" value="1"/>
</dbReference>
<evidence type="ECO:0000256" key="8">
    <source>
        <dbReference type="PROSITE-ProRule" id="PRU00169"/>
    </source>
</evidence>
<feature type="domain" description="Response regulatory" evidence="11">
    <location>
        <begin position="18"/>
        <end position="137"/>
    </location>
</feature>
<dbReference type="SMART" id="SM00065">
    <property type="entry name" value="GAF"/>
    <property type="match status" value="1"/>
</dbReference>